<evidence type="ECO:0000256" key="4">
    <source>
        <dbReference type="ARBA" id="ARBA00022679"/>
    </source>
</evidence>
<proteinExistence type="inferred from homology"/>
<keyword evidence="3" id="KW-0328">Glycosyltransferase</keyword>
<evidence type="ECO:0000313" key="7">
    <source>
        <dbReference type="EMBL" id="OQP62143.1"/>
    </source>
</evidence>
<dbReference type="InterPro" id="IPR036412">
    <property type="entry name" value="HAD-like_sf"/>
</dbReference>
<dbReference type="NCBIfam" id="TIGR01488">
    <property type="entry name" value="HAD-SF-IB"/>
    <property type="match status" value="1"/>
</dbReference>
<dbReference type="SUPFAM" id="SSF53448">
    <property type="entry name" value="Nucleotide-diphospho-sugar transferases"/>
    <property type="match status" value="1"/>
</dbReference>
<dbReference type="InterPro" id="IPR023214">
    <property type="entry name" value="HAD_sf"/>
</dbReference>
<comment type="caution">
    <text evidence="7">The sequence shown here is derived from an EMBL/GenBank/DDBJ whole genome shotgun (WGS) entry which is preliminary data.</text>
</comment>
<dbReference type="Pfam" id="PF00702">
    <property type="entry name" value="Hydrolase"/>
    <property type="match status" value="1"/>
</dbReference>
<protein>
    <submittedName>
        <fullName evidence="7">Glycosyl transferase family 2</fullName>
    </submittedName>
</protein>
<dbReference type="PANTHER" id="PTHR48090:SF10">
    <property type="entry name" value="GLUCOSYL-3-PHOSPHOGLYCERATE SYNTHASE"/>
    <property type="match status" value="1"/>
</dbReference>
<evidence type="ECO:0000256" key="1">
    <source>
        <dbReference type="ARBA" id="ARBA00001946"/>
    </source>
</evidence>
<dbReference type="PANTHER" id="PTHR48090">
    <property type="entry name" value="UNDECAPRENYL-PHOSPHATE 4-DEOXY-4-FORMAMIDO-L-ARABINOSE TRANSFERASE-RELATED"/>
    <property type="match status" value="1"/>
</dbReference>
<dbReference type="EMBL" id="LVYD01000052">
    <property type="protein sequence ID" value="OQP62143.1"/>
    <property type="molecule type" value="Genomic_DNA"/>
</dbReference>
<dbReference type="Proteomes" id="UP000192796">
    <property type="component" value="Unassembled WGS sequence"/>
</dbReference>
<sequence>MLTVIIPVLNEEKTIGNVVRFCQQFPLVSQIIVVDDKSEDNTVNIATETGAQVIISQVRGKGISMKDGIAKATNDIIIFLDGDIDPYPEGTITNLAAPLLADEADFVKGSFARNAGRVTELVAKPLLNIFYPGLSHFAQPLSGMIAGKKSYFKKIDFFNDYGVDIGILIDMYLMKARVTEVNIGYIENKSKPWQALGKMSKEVSRAIISKAQLQHSDTISEEEMHSLETINREMNKTLREKLSGFHKMAIFDMDDTILQGRFIDACAAAFGFTAKLEDLRAREKDAIILTKRIGSFLKGRTMDELLHVASQIEMVSDIREVVGELKNRGYIIGIISNSYTLITNFVRQKIGADFSYANQLEFFEGKVTGEINLPSYFFGSPESVCGHSYCKTNALQYACEKYNVPLKSCIVVGDSRDDRCMVGHAGKGVAFCTKDELLETIAFKNIKENSFQSLLALAI</sequence>
<organism evidence="7 8">
    <name type="scientific">Niastella vici</name>
    <dbReference type="NCBI Taxonomy" id="1703345"/>
    <lineage>
        <taxon>Bacteria</taxon>
        <taxon>Pseudomonadati</taxon>
        <taxon>Bacteroidota</taxon>
        <taxon>Chitinophagia</taxon>
        <taxon>Chitinophagales</taxon>
        <taxon>Chitinophagaceae</taxon>
        <taxon>Niastella</taxon>
    </lineage>
</organism>
<dbReference type="GO" id="GO:0016757">
    <property type="term" value="F:glycosyltransferase activity"/>
    <property type="evidence" value="ECO:0007669"/>
    <property type="project" value="UniProtKB-KW"/>
</dbReference>
<keyword evidence="4 7" id="KW-0808">Transferase</keyword>
<feature type="domain" description="Glycosyltransferase 2-like" evidence="6">
    <location>
        <begin position="3"/>
        <end position="132"/>
    </location>
</feature>
<dbReference type="InterPro" id="IPR050256">
    <property type="entry name" value="Glycosyltransferase_2"/>
</dbReference>
<dbReference type="SUPFAM" id="SSF56784">
    <property type="entry name" value="HAD-like"/>
    <property type="match status" value="1"/>
</dbReference>
<evidence type="ECO:0000256" key="5">
    <source>
        <dbReference type="ARBA" id="ARBA00022842"/>
    </source>
</evidence>
<name>A0A1V9FUX6_9BACT</name>
<evidence type="ECO:0000313" key="8">
    <source>
        <dbReference type="Proteomes" id="UP000192796"/>
    </source>
</evidence>
<dbReference type="RefSeq" id="WP_081149829.1">
    <property type="nucleotide sequence ID" value="NZ_LVYD01000052.1"/>
</dbReference>
<comment type="similarity">
    <text evidence="2">Belongs to the glycosyltransferase 2 family.</text>
</comment>
<dbReference type="CDD" id="cd04179">
    <property type="entry name" value="DPM_DPG-synthase_like"/>
    <property type="match status" value="1"/>
</dbReference>
<dbReference type="Gene3D" id="3.40.50.1000">
    <property type="entry name" value="HAD superfamily/HAD-like"/>
    <property type="match status" value="1"/>
</dbReference>
<dbReference type="STRING" id="1703345.A3860_29790"/>
<dbReference type="OrthoDB" id="9797819at2"/>
<evidence type="ECO:0000259" key="6">
    <source>
        <dbReference type="Pfam" id="PF00535"/>
    </source>
</evidence>
<dbReference type="InterPro" id="IPR029044">
    <property type="entry name" value="Nucleotide-diphossugar_trans"/>
</dbReference>
<evidence type="ECO:0000256" key="3">
    <source>
        <dbReference type="ARBA" id="ARBA00022676"/>
    </source>
</evidence>
<evidence type="ECO:0000256" key="2">
    <source>
        <dbReference type="ARBA" id="ARBA00006739"/>
    </source>
</evidence>
<comment type="cofactor">
    <cofactor evidence="1">
        <name>Mg(2+)</name>
        <dbReference type="ChEBI" id="CHEBI:18420"/>
    </cofactor>
</comment>
<dbReference type="AlphaFoldDB" id="A0A1V9FUX6"/>
<dbReference type="Pfam" id="PF00535">
    <property type="entry name" value="Glycos_transf_2"/>
    <property type="match status" value="1"/>
</dbReference>
<dbReference type="InterPro" id="IPR001173">
    <property type="entry name" value="Glyco_trans_2-like"/>
</dbReference>
<dbReference type="Gene3D" id="3.90.550.10">
    <property type="entry name" value="Spore Coat Polysaccharide Biosynthesis Protein SpsA, Chain A"/>
    <property type="match status" value="1"/>
</dbReference>
<keyword evidence="5" id="KW-0460">Magnesium</keyword>
<accession>A0A1V9FUX6</accession>
<keyword evidence="8" id="KW-1185">Reference proteome</keyword>
<gene>
    <name evidence="7" type="ORF">A3860_29790</name>
</gene>
<reference evidence="7 8" key="1">
    <citation type="submission" date="2016-03" db="EMBL/GenBank/DDBJ databases">
        <title>Niastella vici sp. nov., isolated from farmland soil.</title>
        <authorList>
            <person name="Chen L."/>
            <person name="Wang D."/>
            <person name="Yang S."/>
            <person name="Wang G."/>
        </authorList>
    </citation>
    <scope>NUCLEOTIDE SEQUENCE [LARGE SCALE GENOMIC DNA]</scope>
    <source>
        <strain evidence="7 8">DJ57</strain>
    </source>
</reference>